<dbReference type="RefSeq" id="XP_056483475.1">
    <property type="nucleotide sequence ID" value="XM_056632855.1"/>
</dbReference>
<reference evidence="17" key="1">
    <citation type="submission" date="2022-12" db="EMBL/GenBank/DDBJ databases">
        <authorList>
            <person name="Petersen C."/>
        </authorList>
    </citation>
    <scope>NUCLEOTIDE SEQUENCE</scope>
    <source>
        <strain evidence="17">IBT 29677</strain>
    </source>
</reference>
<feature type="region of interest" description="Disordered" evidence="13">
    <location>
        <begin position="1180"/>
        <end position="1208"/>
    </location>
</feature>
<evidence type="ECO:0000256" key="6">
    <source>
        <dbReference type="ARBA" id="ARBA00023024"/>
    </source>
</evidence>
<dbReference type="EMBL" id="JAPZBU010000009">
    <property type="protein sequence ID" value="KAJ5385677.1"/>
    <property type="molecule type" value="Genomic_DNA"/>
</dbReference>
<feature type="domain" description="GH18" evidence="16">
    <location>
        <begin position="210"/>
        <end position="571"/>
    </location>
</feature>
<dbReference type="Proteomes" id="UP001147747">
    <property type="component" value="Unassembled WGS sequence"/>
</dbReference>
<dbReference type="PROSITE" id="PS01095">
    <property type="entry name" value="GH18_1"/>
    <property type="match status" value="1"/>
</dbReference>
<keyword evidence="5 12" id="KW-0378">Hydrolase</keyword>
<accession>A0A9W9VM63</accession>
<comment type="caution">
    <text evidence="17">The sequence shown here is derived from an EMBL/GenBank/DDBJ whole genome shotgun (WGS) entry which is preliminary data.</text>
</comment>
<gene>
    <name evidence="17" type="ORF">N7509_008218</name>
</gene>
<dbReference type="SUPFAM" id="SSF51445">
    <property type="entry name" value="(Trans)glycosidases"/>
    <property type="match status" value="1"/>
</dbReference>
<keyword evidence="11" id="KW-1015">Disulfide bond</keyword>
<dbReference type="Gene3D" id="3.20.20.80">
    <property type="entry name" value="Glycosidases"/>
    <property type="match status" value="1"/>
</dbReference>
<evidence type="ECO:0000256" key="3">
    <source>
        <dbReference type="ARBA" id="ARBA00012729"/>
    </source>
</evidence>
<feature type="compositionally biased region" description="Polar residues" evidence="13">
    <location>
        <begin position="1180"/>
        <end position="1192"/>
    </location>
</feature>
<keyword evidence="4 11" id="KW-0147">Chitin-binding</keyword>
<dbReference type="InterPro" id="IPR050314">
    <property type="entry name" value="Glycosyl_Hydrlase_18"/>
</dbReference>
<evidence type="ECO:0000259" key="15">
    <source>
        <dbReference type="PROSITE" id="PS50941"/>
    </source>
</evidence>
<dbReference type="Pfam" id="PF00187">
    <property type="entry name" value="Chitin_bind_1"/>
    <property type="match status" value="1"/>
</dbReference>
<evidence type="ECO:0000256" key="1">
    <source>
        <dbReference type="ARBA" id="ARBA00000822"/>
    </source>
</evidence>
<dbReference type="GO" id="GO:0008061">
    <property type="term" value="F:chitin binding"/>
    <property type="evidence" value="ECO:0007669"/>
    <property type="project" value="UniProtKB-UniRule"/>
</dbReference>
<keyword evidence="14" id="KW-0732">Signal</keyword>
<comment type="catalytic activity">
    <reaction evidence="1">
        <text>Random endo-hydrolysis of N-acetyl-beta-D-glucosaminide (1-&gt;4)-beta-linkages in chitin and chitodextrins.</text>
        <dbReference type="EC" id="3.2.1.14"/>
    </reaction>
</comment>
<dbReference type="Gene3D" id="3.10.50.10">
    <property type="match status" value="1"/>
</dbReference>
<evidence type="ECO:0000256" key="7">
    <source>
        <dbReference type="ARBA" id="ARBA00023026"/>
    </source>
</evidence>
<evidence type="ECO:0000313" key="17">
    <source>
        <dbReference type="EMBL" id="KAJ5385677.1"/>
    </source>
</evidence>
<dbReference type="Pfam" id="PF00704">
    <property type="entry name" value="Glyco_hydro_18"/>
    <property type="match status" value="1"/>
</dbReference>
<protein>
    <recommendedName>
        <fullName evidence="3">chitinase</fullName>
        <ecNumber evidence="3">3.2.1.14</ecNumber>
    </recommendedName>
</protein>
<dbReference type="InterPro" id="IPR001579">
    <property type="entry name" value="Glyco_hydro_18_chit_AS"/>
</dbReference>
<dbReference type="InterPro" id="IPR001223">
    <property type="entry name" value="Glyco_hydro18_cat"/>
</dbReference>
<feature type="signal peptide" evidence="14">
    <location>
        <begin position="1"/>
        <end position="18"/>
    </location>
</feature>
<dbReference type="CDD" id="cd00035">
    <property type="entry name" value="ChtBD1"/>
    <property type="match status" value="1"/>
</dbReference>
<keyword evidence="8" id="KW-0119">Carbohydrate metabolism</keyword>
<evidence type="ECO:0000256" key="8">
    <source>
        <dbReference type="ARBA" id="ARBA00023277"/>
    </source>
</evidence>
<name>A0A9W9VM63_9EURO</name>
<dbReference type="GO" id="GO:0000272">
    <property type="term" value="P:polysaccharide catabolic process"/>
    <property type="evidence" value="ECO:0007669"/>
    <property type="project" value="UniProtKB-KW"/>
</dbReference>
<evidence type="ECO:0000256" key="2">
    <source>
        <dbReference type="ARBA" id="ARBA00008682"/>
    </source>
</evidence>
<evidence type="ECO:0000256" key="9">
    <source>
        <dbReference type="ARBA" id="ARBA00023295"/>
    </source>
</evidence>
<dbReference type="EC" id="3.2.1.14" evidence="3"/>
<proteinExistence type="inferred from homology"/>
<dbReference type="PROSITE" id="PS50941">
    <property type="entry name" value="CHIT_BIND_I_2"/>
    <property type="match status" value="1"/>
</dbReference>
<dbReference type="GeneID" id="81371835"/>
<feature type="disulfide bond" evidence="11">
    <location>
        <begin position="164"/>
        <end position="176"/>
    </location>
</feature>
<feature type="chain" id="PRO_5040802494" description="chitinase" evidence="14">
    <location>
        <begin position="19"/>
        <end position="1239"/>
    </location>
</feature>
<dbReference type="InterPro" id="IPR001002">
    <property type="entry name" value="Chitin-bd_1"/>
</dbReference>
<dbReference type="InterPro" id="IPR017853">
    <property type="entry name" value="GH"/>
</dbReference>
<dbReference type="OrthoDB" id="73875at2759"/>
<keyword evidence="7" id="KW-0843">Virulence</keyword>
<dbReference type="GO" id="GO:0008843">
    <property type="term" value="F:endochitinase activity"/>
    <property type="evidence" value="ECO:0007669"/>
    <property type="project" value="UniProtKB-EC"/>
</dbReference>
<dbReference type="AlphaFoldDB" id="A0A9W9VM63"/>
<evidence type="ECO:0000256" key="10">
    <source>
        <dbReference type="ARBA" id="ARBA00023326"/>
    </source>
</evidence>
<dbReference type="GO" id="GO:0006032">
    <property type="term" value="P:chitin catabolic process"/>
    <property type="evidence" value="ECO:0007669"/>
    <property type="project" value="UniProtKB-KW"/>
</dbReference>
<evidence type="ECO:0000256" key="13">
    <source>
        <dbReference type="SAM" id="MobiDB-lite"/>
    </source>
</evidence>
<dbReference type="InterPro" id="IPR029070">
    <property type="entry name" value="Chitinase_insertion_sf"/>
</dbReference>
<keyword evidence="6" id="KW-0146">Chitin degradation</keyword>
<organism evidence="17 18">
    <name type="scientific">Penicillium cosmopolitanum</name>
    <dbReference type="NCBI Taxonomy" id="1131564"/>
    <lineage>
        <taxon>Eukaryota</taxon>
        <taxon>Fungi</taxon>
        <taxon>Dikarya</taxon>
        <taxon>Ascomycota</taxon>
        <taxon>Pezizomycotina</taxon>
        <taxon>Eurotiomycetes</taxon>
        <taxon>Eurotiomycetidae</taxon>
        <taxon>Eurotiales</taxon>
        <taxon>Aspergillaceae</taxon>
        <taxon>Penicillium</taxon>
    </lineage>
</organism>
<evidence type="ECO:0000256" key="14">
    <source>
        <dbReference type="SAM" id="SignalP"/>
    </source>
</evidence>
<dbReference type="InterPro" id="IPR036861">
    <property type="entry name" value="Endochitinase-like_sf"/>
</dbReference>
<dbReference type="PANTHER" id="PTHR11177:SF333">
    <property type="entry name" value="CHITINASE"/>
    <property type="match status" value="1"/>
</dbReference>
<keyword evidence="10" id="KW-0624">Polysaccharide degradation</keyword>
<dbReference type="SMART" id="SM00270">
    <property type="entry name" value="ChtBD1"/>
    <property type="match status" value="1"/>
</dbReference>
<evidence type="ECO:0000256" key="11">
    <source>
        <dbReference type="PROSITE-ProRule" id="PRU00261"/>
    </source>
</evidence>
<evidence type="ECO:0000256" key="4">
    <source>
        <dbReference type="ARBA" id="ARBA00022669"/>
    </source>
</evidence>
<evidence type="ECO:0000259" key="16">
    <source>
        <dbReference type="PROSITE" id="PS51910"/>
    </source>
</evidence>
<keyword evidence="18" id="KW-1185">Reference proteome</keyword>
<dbReference type="SUPFAM" id="SSF54556">
    <property type="entry name" value="Chitinase insertion domain"/>
    <property type="match status" value="1"/>
</dbReference>
<evidence type="ECO:0000256" key="12">
    <source>
        <dbReference type="RuleBase" id="RU000489"/>
    </source>
</evidence>
<dbReference type="InterPro" id="IPR011583">
    <property type="entry name" value="Chitinase_II/V-like_cat"/>
</dbReference>
<evidence type="ECO:0000313" key="18">
    <source>
        <dbReference type="Proteomes" id="UP001147747"/>
    </source>
</evidence>
<reference evidence="17" key="2">
    <citation type="journal article" date="2023" name="IMA Fungus">
        <title>Comparative genomic study of the Penicillium genus elucidates a diverse pangenome and 15 lateral gene transfer events.</title>
        <authorList>
            <person name="Petersen C."/>
            <person name="Sorensen T."/>
            <person name="Nielsen M.R."/>
            <person name="Sondergaard T.E."/>
            <person name="Sorensen J.L."/>
            <person name="Fitzpatrick D.A."/>
            <person name="Frisvad J.C."/>
            <person name="Nielsen K.L."/>
        </authorList>
    </citation>
    <scope>NUCLEOTIDE SEQUENCE</scope>
    <source>
        <strain evidence="17">IBT 29677</strain>
    </source>
</reference>
<comment type="caution">
    <text evidence="11">Lacks conserved residue(s) required for the propagation of feature annotation.</text>
</comment>
<comment type="similarity">
    <text evidence="2">Belongs to the glycosyl hydrolase 18 family. Chitinase class V subfamily.</text>
</comment>
<dbReference type="PROSITE" id="PS51910">
    <property type="entry name" value="GH18_2"/>
    <property type="match status" value="1"/>
</dbReference>
<dbReference type="Gene3D" id="3.30.60.10">
    <property type="entry name" value="Endochitinase-like"/>
    <property type="match status" value="1"/>
</dbReference>
<dbReference type="InterPro" id="IPR018371">
    <property type="entry name" value="Chitin-binding_1_CS"/>
</dbReference>
<keyword evidence="9 12" id="KW-0326">Glycosidase</keyword>
<dbReference type="SMART" id="SM00636">
    <property type="entry name" value="Glyco_18"/>
    <property type="match status" value="1"/>
</dbReference>
<feature type="disulfide bond" evidence="11">
    <location>
        <begin position="169"/>
        <end position="183"/>
    </location>
</feature>
<dbReference type="PANTHER" id="PTHR11177">
    <property type="entry name" value="CHITINASE"/>
    <property type="match status" value="1"/>
</dbReference>
<feature type="domain" description="Chitin-binding type-1" evidence="15">
    <location>
        <begin position="150"/>
        <end position="196"/>
    </location>
</feature>
<dbReference type="PROSITE" id="PS00026">
    <property type="entry name" value="CHIT_BIND_I_1"/>
    <property type="match status" value="1"/>
</dbReference>
<evidence type="ECO:0000256" key="5">
    <source>
        <dbReference type="ARBA" id="ARBA00022801"/>
    </source>
</evidence>
<dbReference type="SUPFAM" id="SSF57016">
    <property type="entry name" value="Plant lectins/antimicrobial peptides"/>
    <property type="match status" value="1"/>
</dbReference>
<sequence>MRFATLWVVAQCCWLVAGLGSSSHVSIESSENSAKSSELPQAKPTGWQMTPQLARNSSKALLPLFRPYSPDTPAFKNRELLKDLAGKPKSSIYKTSGNQPGLSKRDSLPTGTCAPGIPCVNGACCSDSGVCSFAPSSCAADVCISNCNATAPCGEYAKAGEGDCPLNVCCSQFGFCGTTSEFCGTGCQDGYGSCGDVDRPTCSGTSAENGRRIGYYESWADDSSSRLCNRRTPDEIPLVGLTHLNFAFTFFNPTTFEVSPMTSAAAGLYKSFTGLKKKSPGLETWISLGGWTFNDEGNTPDTRTAFSDMVSTSANRRQFIEHLQNFMQSYGFDGIDIDWEYPAADDRGGSSADTENFVKLLKEMRLSWGTSYGMSVTLPSSYWYLQGFDLAGMAKHLDWFNFMSYDIHGVWDSKNQYTGPYIRPHTNLTEIKEGLDLMWMAGVEPSQVVLGLGWYGRSFTLADSSCSRPNGLCEFSGGGNPGSCTNSAGTLSIAEIKKIQDSGVATENYDSTAAVKWITWDKDQWVSFDDGVTMMQKMKAANKLCLGGIMIWAMDMDNDNGDAMSDLMGIGKANGVTPTQAASYKEQYENAAEQNAVASSCYWSLCGETCKSSYFDVTEARGQVANVQQSSVCPVGEYQTLCCAPQTTMGTCKWEGFRGVGLPCTPVCSDADAVIVAQNSNSYSMDDDDHIADLTCTGGYQAYCCTGFIPSSKTNTGNMFLYGQGLFSKRSLDRGTKDAAILARSDTGQALLLGTCALALVTFVAESPVSFGVSLLGIPAELYLCAASGVAVSASGFAIKTSGRKPQSNPNGQLATNKIILGTGNAVNVNQWSKLSFTSTKNGHCDCSVTYTCRYGLGWDEVCDNQRWAITYRLNQQTTFNPGALRPPNRKYYSFTKQRAKQYYSLIRKSRAPVGAQCQLDEFPMGNLFESGNNNPQTCRLVNSIANSRQGQDFKMWKQNQWEPCSDFRVNTCKLPRPAATWEFGALPGNRGIGNMIGTHFITALGFDSQTANSLCFASYTYTDKNNNVQNTMVEDHGFRVLDDDPMYYWPMEWPRQSWKMNPGPSSNAGDRPSSINSAGYMRREFPITAAMNQSLPAGGEVKESTKLTCNAFNDSNPTFLIENGDLSFDDLDFEDMLGNKIDGRACDIIYADDEDGPVQLMVHEDGTVEYNTGLANIPITSTGTHMPTTEAQIPGGPMGRYHPESTSSRYDVSIGQVTAAPHSADLEYHLRHGHGHHH</sequence>